<evidence type="ECO:0000256" key="1">
    <source>
        <dbReference type="ARBA" id="ARBA00022723"/>
    </source>
</evidence>
<feature type="compositionally biased region" description="Polar residues" evidence="5">
    <location>
        <begin position="259"/>
        <end position="273"/>
    </location>
</feature>
<reference evidence="8" key="1">
    <citation type="submission" date="2021-03" db="EMBL/GenBank/DDBJ databases">
        <title>Revisited historic fungal species revealed as producer of novel bioactive compounds through whole genome sequencing and comparative genomics.</title>
        <authorList>
            <person name="Vignolle G.A."/>
            <person name="Hochenegger N."/>
            <person name="Mach R.L."/>
            <person name="Mach-Aigner A.R."/>
            <person name="Javad Rahimi M."/>
            <person name="Salim K.A."/>
            <person name="Chan C.M."/>
            <person name="Lim L.B.L."/>
            <person name="Cai F."/>
            <person name="Druzhinina I.S."/>
            <person name="U'Ren J.M."/>
            <person name="Derntl C."/>
        </authorList>
    </citation>
    <scope>NUCLEOTIDE SEQUENCE</scope>
    <source>
        <strain evidence="8">TUCIM 5799</strain>
    </source>
</reference>
<comment type="caution">
    <text evidence="8">The sequence shown here is derived from an EMBL/GenBank/DDBJ whole genome shotgun (WGS) entry which is preliminary data.</text>
</comment>
<evidence type="ECO:0000259" key="7">
    <source>
        <dbReference type="PROSITE" id="PS51397"/>
    </source>
</evidence>
<evidence type="ECO:0000256" key="4">
    <source>
        <dbReference type="PROSITE-ProRule" id="PRU00322"/>
    </source>
</evidence>
<dbReference type="PROSITE" id="PS01358">
    <property type="entry name" value="ZF_RANBP2_1"/>
    <property type="match status" value="1"/>
</dbReference>
<dbReference type="PANTHER" id="PTHR46622:SF1">
    <property type="entry name" value="DNA-DEPENDENT METALLOPROTEASE WSS1"/>
    <property type="match status" value="1"/>
</dbReference>
<evidence type="ECO:0000313" key="9">
    <source>
        <dbReference type="Proteomes" id="UP000829685"/>
    </source>
</evidence>
<dbReference type="InterPro" id="IPR001876">
    <property type="entry name" value="Znf_RanBP2"/>
</dbReference>
<keyword evidence="9" id="KW-1185">Reference proteome</keyword>
<accession>A0A9P9WYX0</accession>
<dbReference type="GO" id="GO:0008237">
    <property type="term" value="F:metallopeptidase activity"/>
    <property type="evidence" value="ECO:0007669"/>
    <property type="project" value="TreeGrafter"/>
</dbReference>
<evidence type="ECO:0000256" key="5">
    <source>
        <dbReference type="SAM" id="MobiDB-lite"/>
    </source>
</evidence>
<dbReference type="GO" id="GO:0006281">
    <property type="term" value="P:DNA repair"/>
    <property type="evidence" value="ECO:0007669"/>
    <property type="project" value="TreeGrafter"/>
</dbReference>
<dbReference type="AlphaFoldDB" id="A0A9P9WYX0"/>
<dbReference type="GO" id="GO:0005634">
    <property type="term" value="C:nucleus"/>
    <property type="evidence" value="ECO:0007669"/>
    <property type="project" value="TreeGrafter"/>
</dbReference>
<dbReference type="EMBL" id="JAFIMR010000001">
    <property type="protein sequence ID" value="KAI1881779.1"/>
    <property type="molecule type" value="Genomic_DNA"/>
</dbReference>
<feature type="domain" description="WLM" evidence="7">
    <location>
        <begin position="1"/>
        <end position="196"/>
    </location>
</feature>
<evidence type="ECO:0000313" key="8">
    <source>
        <dbReference type="EMBL" id="KAI1881779.1"/>
    </source>
</evidence>
<keyword evidence="3" id="KW-0862">Zinc</keyword>
<name>A0A9P9WYX0_9PEZI</name>
<evidence type="ECO:0000259" key="6">
    <source>
        <dbReference type="PROSITE" id="PS50199"/>
    </source>
</evidence>
<gene>
    <name evidence="8" type="ORF">JX265_000605</name>
</gene>
<sequence>MAELDPLVLSYSHLKDLPRAKDALHTLQKIASLVKPIMRARGWKVRQITEFYPSEQNLLGLNVNRGQKICLRLRYPSDRNQFLPIEQVVDTMLHELSHIVHGPHNAKFHALWDQLRDEHEALLMKGYTGEGFLSEGQRLGGRGGVPMHEARRLARAAAEKRRTLAAGSGQRLGGMAPRPGQDIRKVIVDAVERRNKTLQGCASTTHNEAEIQEIADTATRNGFSTKAEEDAANEAAIAQALWELVQEDEKAKHGASYAPPTSGNPAGSASQGLHVSRADHMKDKPSAQLGNKREGLPEVDKNDPASTSWTCHVCTLENPLEYLCCDACGTERAEEVTKDLAERGVKRQRIATIDLTTNSPNGTRSVPSAGQFNSNSATSALGAKPVAPRTWTCSVCGRLRDWNFWSCDLCGKIKETS</sequence>
<keyword evidence="1" id="KW-0479">Metal-binding</keyword>
<feature type="compositionally biased region" description="Basic and acidic residues" evidence="5">
    <location>
        <begin position="276"/>
        <end position="303"/>
    </location>
</feature>
<dbReference type="Gene3D" id="4.10.1060.10">
    <property type="entry name" value="Zinc finger, RanBP2-type"/>
    <property type="match status" value="1"/>
</dbReference>
<dbReference type="PANTHER" id="PTHR46622">
    <property type="entry name" value="DNA-DEPENDENT METALLOPROTEASE WSS1"/>
    <property type="match status" value="1"/>
</dbReference>
<dbReference type="GO" id="GO:0008270">
    <property type="term" value="F:zinc ion binding"/>
    <property type="evidence" value="ECO:0007669"/>
    <property type="project" value="UniProtKB-KW"/>
</dbReference>
<proteinExistence type="predicted"/>
<dbReference type="Pfam" id="PF08325">
    <property type="entry name" value="WLM"/>
    <property type="match status" value="1"/>
</dbReference>
<feature type="domain" description="RanBP2-type" evidence="6">
    <location>
        <begin position="304"/>
        <end position="334"/>
    </location>
</feature>
<dbReference type="InterPro" id="IPR053000">
    <property type="entry name" value="WSS1-like_metalloprotease"/>
</dbReference>
<dbReference type="PROSITE" id="PS50199">
    <property type="entry name" value="ZF_RANBP2_2"/>
    <property type="match status" value="1"/>
</dbReference>
<dbReference type="InterPro" id="IPR013536">
    <property type="entry name" value="WLM_dom"/>
</dbReference>
<feature type="region of interest" description="Disordered" evidence="5">
    <location>
        <begin position="251"/>
        <end position="306"/>
    </location>
</feature>
<dbReference type="PROSITE" id="PS51397">
    <property type="entry name" value="WLM"/>
    <property type="match status" value="1"/>
</dbReference>
<protein>
    <submittedName>
        <fullName evidence="8">Uncharacterized protein</fullName>
    </submittedName>
</protein>
<keyword evidence="2 4" id="KW-0863">Zinc-finger</keyword>
<evidence type="ECO:0000256" key="3">
    <source>
        <dbReference type="ARBA" id="ARBA00022833"/>
    </source>
</evidence>
<organism evidence="8 9">
    <name type="scientific">Neoarthrinium moseri</name>
    <dbReference type="NCBI Taxonomy" id="1658444"/>
    <lineage>
        <taxon>Eukaryota</taxon>
        <taxon>Fungi</taxon>
        <taxon>Dikarya</taxon>
        <taxon>Ascomycota</taxon>
        <taxon>Pezizomycotina</taxon>
        <taxon>Sordariomycetes</taxon>
        <taxon>Xylariomycetidae</taxon>
        <taxon>Amphisphaeriales</taxon>
        <taxon>Apiosporaceae</taxon>
        <taxon>Neoarthrinium</taxon>
    </lineage>
</organism>
<evidence type="ECO:0000256" key="2">
    <source>
        <dbReference type="ARBA" id="ARBA00022771"/>
    </source>
</evidence>
<dbReference type="Proteomes" id="UP000829685">
    <property type="component" value="Unassembled WGS sequence"/>
</dbReference>